<sequence length="47" mass="5522">MPNITTYHAPLCMDHFRRFSFIIAFLGLNSIFKKSYDGMLETVANFY</sequence>
<dbReference type="Proteomes" id="UP000214720">
    <property type="component" value="Unassembled WGS sequence"/>
</dbReference>
<gene>
    <name evidence="2" type="ORF">BSU04_01870</name>
</gene>
<dbReference type="EMBL" id="MTHB01000017">
    <property type="protein sequence ID" value="OXC80422.1"/>
    <property type="molecule type" value="Genomic_DNA"/>
</dbReference>
<protein>
    <submittedName>
        <fullName evidence="2">Uncharacterized protein</fullName>
    </submittedName>
</protein>
<evidence type="ECO:0000313" key="3">
    <source>
        <dbReference type="Proteomes" id="UP000214720"/>
    </source>
</evidence>
<keyword evidence="1" id="KW-0812">Transmembrane</keyword>
<proteinExistence type="predicted"/>
<keyword evidence="1" id="KW-1133">Transmembrane helix</keyword>
<accession>A0A226XAA5</accession>
<reference evidence="3" key="1">
    <citation type="submission" date="2017-01" db="EMBL/GenBank/DDBJ databases">
        <title>Genome Analysis of Deinococcus marmoris KOPRI26562.</title>
        <authorList>
            <person name="Kim J.H."/>
            <person name="Oh H.-M."/>
        </authorList>
    </citation>
    <scope>NUCLEOTIDE SEQUENCE [LARGE SCALE GENOMIC DNA]</scope>
    <source>
        <strain evidence="3">PAMC 26633</strain>
    </source>
</reference>
<keyword evidence="1" id="KW-0472">Membrane</keyword>
<evidence type="ECO:0000313" key="2">
    <source>
        <dbReference type="EMBL" id="OXC80422.1"/>
    </source>
</evidence>
<name>A0A226XAA5_CABSO</name>
<comment type="caution">
    <text evidence="2">The sequence shown here is derived from an EMBL/GenBank/DDBJ whole genome shotgun (WGS) entry which is preliminary data.</text>
</comment>
<evidence type="ECO:0000256" key="1">
    <source>
        <dbReference type="SAM" id="Phobius"/>
    </source>
</evidence>
<feature type="transmembrane region" description="Helical" evidence="1">
    <location>
        <begin position="15"/>
        <end position="32"/>
    </location>
</feature>
<dbReference type="AlphaFoldDB" id="A0A226XAA5"/>
<organism evidence="2 3">
    <name type="scientific">Caballeronia sordidicola</name>
    <name type="common">Burkholderia sordidicola</name>
    <dbReference type="NCBI Taxonomy" id="196367"/>
    <lineage>
        <taxon>Bacteria</taxon>
        <taxon>Pseudomonadati</taxon>
        <taxon>Pseudomonadota</taxon>
        <taxon>Betaproteobacteria</taxon>
        <taxon>Burkholderiales</taxon>
        <taxon>Burkholderiaceae</taxon>
        <taxon>Caballeronia</taxon>
    </lineage>
</organism>